<proteinExistence type="predicted"/>
<dbReference type="EMBL" id="MU150251">
    <property type="protein sequence ID" value="KAF9464791.1"/>
    <property type="molecule type" value="Genomic_DNA"/>
</dbReference>
<evidence type="ECO:0008006" key="3">
    <source>
        <dbReference type="Google" id="ProtNLM"/>
    </source>
</evidence>
<organism evidence="1 2">
    <name type="scientific">Collybia nuda</name>
    <dbReference type="NCBI Taxonomy" id="64659"/>
    <lineage>
        <taxon>Eukaryota</taxon>
        <taxon>Fungi</taxon>
        <taxon>Dikarya</taxon>
        <taxon>Basidiomycota</taxon>
        <taxon>Agaricomycotina</taxon>
        <taxon>Agaricomycetes</taxon>
        <taxon>Agaricomycetidae</taxon>
        <taxon>Agaricales</taxon>
        <taxon>Tricholomatineae</taxon>
        <taxon>Clitocybaceae</taxon>
        <taxon>Collybia</taxon>
    </lineage>
</organism>
<reference evidence="1" key="1">
    <citation type="submission" date="2020-11" db="EMBL/GenBank/DDBJ databases">
        <authorList>
            <consortium name="DOE Joint Genome Institute"/>
            <person name="Ahrendt S."/>
            <person name="Riley R."/>
            <person name="Andreopoulos W."/>
            <person name="Labutti K."/>
            <person name="Pangilinan J."/>
            <person name="Ruiz-Duenas F.J."/>
            <person name="Barrasa J.M."/>
            <person name="Sanchez-Garcia M."/>
            <person name="Camarero S."/>
            <person name="Miyauchi S."/>
            <person name="Serrano A."/>
            <person name="Linde D."/>
            <person name="Babiker R."/>
            <person name="Drula E."/>
            <person name="Ayuso-Fernandez I."/>
            <person name="Pacheco R."/>
            <person name="Padilla G."/>
            <person name="Ferreira P."/>
            <person name="Barriuso J."/>
            <person name="Kellner H."/>
            <person name="Castanera R."/>
            <person name="Alfaro M."/>
            <person name="Ramirez L."/>
            <person name="Pisabarro A.G."/>
            <person name="Kuo A."/>
            <person name="Tritt A."/>
            <person name="Lipzen A."/>
            <person name="He G."/>
            <person name="Yan M."/>
            <person name="Ng V."/>
            <person name="Cullen D."/>
            <person name="Martin F."/>
            <person name="Rosso M.-N."/>
            <person name="Henrissat B."/>
            <person name="Hibbett D."/>
            <person name="Martinez A.T."/>
            <person name="Grigoriev I.V."/>
        </authorList>
    </citation>
    <scope>NUCLEOTIDE SEQUENCE</scope>
    <source>
        <strain evidence="1">CBS 247.69</strain>
    </source>
</reference>
<keyword evidence="2" id="KW-1185">Reference proteome</keyword>
<protein>
    <recommendedName>
        <fullName evidence="3">G domain-containing protein</fullName>
    </recommendedName>
</protein>
<name>A0A9P5YBG0_9AGAR</name>
<dbReference type="Gene3D" id="3.40.50.300">
    <property type="entry name" value="P-loop containing nucleotide triphosphate hydrolases"/>
    <property type="match status" value="1"/>
</dbReference>
<evidence type="ECO:0000313" key="2">
    <source>
        <dbReference type="Proteomes" id="UP000807353"/>
    </source>
</evidence>
<dbReference type="InterPro" id="IPR027417">
    <property type="entry name" value="P-loop_NTPase"/>
</dbReference>
<sequence length="250" mass="28009">MVMGNVNTKGDHPIPFDGRPTDVIICPGSSRCWESTFTNALCESHTTERAKVGHCLDPCTVKLQPVIISPSFGGGKGRRWVIVDTPGFEDTYVDEPKALKLISDWLAMSYKQVSSMKLAGMIYLHDISQNRNPGTIHTNSDIFHKLLCGYDAPSVIVPCTTKWGNIEVQIGSVREGELAKAFWEKMTPSRRFHNDPESTWEFATYLLERKMKAAVRRIENLNADFPLLPYVSPNKQTDSLYATDLVVLCV</sequence>
<gene>
    <name evidence="1" type="ORF">BDZ94DRAFT_440597</name>
</gene>
<evidence type="ECO:0000313" key="1">
    <source>
        <dbReference type="EMBL" id="KAF9464791.1"/>
    </source>
</evidence>
<dbReference type="OrthoDB" id="8954335at2759"/>
<dbReference type="Proteomes" id="UP000807353">
    <property type="component" value="Unassembled WGS sequence"/>
</dbReference>
<comment type="caution">
    <text evidence="1">The sequence shown here is derived from an EMBL/GenBank/DDBJ whole genome shotgun (WGS) entry which is preliminary data.</text>
</comment>
<dbReference type="SUPFAM" id="SSF52540">
    <property type="entry name" value="P-loop containing nucleoside triphosphate hydrolases"/>
    <property type="match status" value="1"/>
</dbReference>
<accession>A0A9P5YBG0</accession>
<dbReference type="AlphaFoldDB" id="A0A9P5YBG0"/>